<keyword evidence="2" id="KW-1185">Reference proteome</keyword>
<organism evidence="1 2">
    <name type="scientific">Salegentibacter chungangensis</name>
    <dbReference type="NCBI Taxonomy" id="1335724"/>
    <lineage>
        <taxon>Bacteria</taxon>
        <taxon>Pseudomonadati</taxon>
        <taxon>Bacteroidota</taxon>
        <taxon>Flavobacteriia</taxon>
        <taxon>Flavobacteriales</taxon>
        <taxon>Flavobacteriaceae</taxon>
        <taxon>Salegentibacter</taxon>
    </lineage>
</organism>
<dbReference type="Proteomes" id="UP001597131">
    <property type="component" value="Unassembled WGS sequence"/>
</dbReference>
<dbReference type="EMBL" id="JBHTLI010000001">
    <property type="protein sequence ID" value="MFD1095241.1"/>
    <property type="molecule type" value="Genomic_DNA"/>
</dbReference>
<reference evidence="2" key="1">
    <citation type="journal article" date="2019" name="Int. J. Syst. Evol. Microbiol.">
        <title>The Global Catalogue of Microorganisms (GCM) 10K type strain sequencing project: providing services to taxonomists for standard genome sequencing and annotation.</title>
        <authorList>
            <consortium name="The Broad Institute Genomics Platform"/>
            <consortium name="The Broad Institute Genome Sequencing Center for Infectious Disease"/>
            <person name="Wu L."/>
            <person name="Ma J."/>
        </authorList>
    </citation>
    <scope>NUCLEOTIDE SEQUENCE [LARGE SCALE GENOMIC DNA]</scope>
    <source>
        <strain evidence="2">CCUG 64793</strain>
    </source>
</reference>
<gene>
    <name evidence="1" type="ORF">ACFQ3Q_05725</name>
</gene>
<dbReference type="InterPro" id="IPR029063">
    <property type="entry name" value="SAM-dependent_MTases_sf"/>
</dbReference>
<evidence type="ECO:0008006" key="3">
    <source>
        <dbReference type="Google" id="ProtNLM"/>
    </source>
</evidence>
<comment type="caution">
    <text evidence="1">The sequence shown here is derived from an EMBL/GenBank/DDBJ whole genome shotgun (WGS) entry which is preliminary data.</text>
</comment>
<dbReference type="SUPFAM" id="SSF53335">
    <property type="entry name" value="S-adenosyl-L-methionine-dependent methyltransferases"/>
    <property type="match status" value="1"/>
</dbReference>
<protein>
    <recommendedName>
        <fullName evidence="3">Class I SAM-dependent methyltransferase</fullName>
    </recommendedName>
</protein>
<dbReference type="RefSeq" id="WP_380743820.1">
    <property type="nucleotide sequence ID" value="NZ_JBHTLI010000001.1"/>
</dbReference>
<evidence type="ECO:0000313" key="1">
    <source>
        <dbReference type="EMBL" id="MFD1095241.1"/>
    </source>
</evidence>
<accession>A0ABW3NS98</accession>
<dbReference type="Gene3D" id="3.40.50.150">
    <property type="entry name" value="Vaccinia Virus protein VP39"/>
    <property type="match status" value="1"/>
</dbReference>
<name>A0ABW3NS98_9FLAO</name>
<proteinExistence type="predicted"/>
<evidence type="ECO:0000313" key="2">
    <source>
        <dbReference type="Proteomes" id="UP001597131"/>
    </source>
</evidence>
<sequence length="281" mass="32962">MFKVLSHLPISLGDYLYHSLQGIISKRDMGFKLNSGRNTYAELSELLNKVQVSLKGKRVIEIGSGWLPILPYLLIFEGQVDKVFTYDLQEHFKEGKIKVLNKFLRQEYKYDLLPSEKSEYALPQELDYYPRTNINDIRLPEVQLIFSRFVLEHVSPADLKRMHCKFKAEFPAGTHIIHFISPSDHRAYDDSSLSLQDFLKFSESEWEKNYTRFDYHNRLRLPQYLEIFENAGLEVVHLDFYVPNADSDAYKKFKKINIHPDFQVFSEEELLAGAINIILKT</sequence>